<dbReference type="InterPro" id="IPR001905">
    <property type="entry name" value="Ammonium_transpt"/>
</dbReference>
<evidence type="ECO:0000256" key="2">
    <source>
        <dbReference type="ARBA" id="ARBA00005887"/>
    </source>
</evidence>
<dbReference type="AlphaFoldDB" id="A0A2U3QLB9"/>
<comment type="similarity">
    <text evidence="2 10">Belongs to the ammonia transporter channel (TC 1.A.11.2) family.</text>
</comment>
<dbReference type="OrthoDB" id="9814202at2"/>
<evidence type="ECO:0000256" key="3">
    <source>
        <dbReference type="ARBA" id="ARBA00022448"/>
    </source>
</evidence>
<dbReference type="Gene3D" id="1.10.3430.10">
    <property type="entry name" value="Ammonium transporter AmtB like domains"/>
    <property type="match status" value="1"/>
</dbReference>
<dbReference type="InterPro" id="IPR018047">
    <property type="entry name" value="Ammonium_transpt_CS"/>
</dbReference>
<dbReference type="InterPro" id="IPR029020">
    <property type="entry name" value="Ammonium/urea_transptr"/>
</dbReference>
<feature type="transmembrane region" description="Helical" evidence="10">
    <location>
        <begin position="181"/>
        <end position="203"/>
    </location>
</feature>
<dbReference type="PANTHER" id="PTHR43029:SF10">
    <property type="entry name" value="AMMONIUM TRANSPORTER MEP2"/>
    <property type="match status" value="1"/>
</dbReference>
<feature type="transmembrane region" description="Helical" evidence="10">
    <location>
        <begin position="278"/>
        <end position="302"/>
    </location>
</feature>
<keyword evidence="4" id="KW-1003">Cell membrane</keyword>
<feature type="transmembrane region" description="Helical" evidence="10">
    <location>
        <begin position="61"/>
        <end position="82"/>
    </location>
</feature>
<evidence type="ECO:0000256" key="10">
    <source>
        <dbReference type="RuleBase" id="RU362002"/>
    </source>
</evidence>
<reference evidence="13" key="1">
    <citation type="submission" date="2018-03" db="EMBL/GenBank/DDBJ databases">
        <authorList>
            <person name="Zecchin S."/>
        </authorList>
    </citation>
    <scope>NUCLEOTIDE SEQUENCE [LARGE SCALE GENOMIC DNA]</scope>
</reference>
<evidence type="ECO:0000256" key="9">
    <source>
        <dbReference type="ARBA" id="ARBA00050025"/>
    </source>
</evidence>
<organism evidence="12 13">
    <name type="scientific">Candidatus Sulfobium mesophilum</name>
    <dbReference type="NCBI Taxonomy" id="2016548"/>
    <lineage>
        <taxon>Bacteria</taxon>
        <taxon>Pseudomonadati</taxon>
        <taxon>Nitrospirota</taxon>
        <taxon>Nitrospiria</taxon>
        <taxon>Nitrospirales</taxon>
        <taxon>Nitrospiraceae</taxon>
        <taxon>Candidatus Sulfobium</taxon>
    </lineage>
</organism>
<dbReference type="PROSITE" id="PS01219">
    <property type="entry name" value="AMMONIUM_TRANSP"/>
    <property type="match status" value="1"/>
</dbReference>
<evidence type="ECO:0000256" key="1">
    <source>
        <dbReference type="ARBA" id="ARBA00004651"/>
    </source>
</evidence>
<feature type="transmembrane region" description="Helical" evidence="10">
    <location>
        <begin position="309"/>
        <end position="330"/>
    </location>
</feature>
<dbReference type="InterPro" id="IPR002229">
    <property type="entry name" value="RhesusRHD"/>
</dbReference>
<feature type="transmembrane region" description="Helical" evidence="10">
    <location>
        <begin position="336"/>
        <end position="353"/>
    </location>
</feature>
<protein>
    <recommendedName>
        <fullName evidence="9 10">Ammonium transporter</fullName>
    </recommendedName>
</protein>
<evidence type="ECO:0000256" key="6">
    <source>
        <dbReference type="ARBA" id="ARBA00022989"/>
    </source>
</evidence>
<sequence length="457" mass="47531">MRKLMIVFVILGVLVSAGLLFAEEKAQPAPAPATAAQELPAQPAAAPAPAAPARIDTGDTAWMIVATALVMLMSIPGLALFYGGLSKRKDSLNTMAMTFVTFCIVSLLWVLYGYSFSFGNDIGGLIGGAGKLFLKGVGSNSISDLAKTIPEFIYISYQLTFAAITVALASGAYIERMKFSAWVLFTVLWMTLVYLPVAHWVWGGGFLAKLGALDFAGGTVVHVNAGVAALVGALILGRRREKALMPGNLTLVVTGAGLLWFGWFGFNAGSAVAANGTAGAAFINTNTAAAVAALSWMVVEWLHSKKPTVLGLASGAVGGLVAITPAAGYVNICGSIFIGIAAGVIPFFAVASLKPKLGYDDTLDAFGIHGIGGTLGAILTGVFADPAINETGKGLLYGNWGQLLTQLLAVGVTLLYSGIMTFVIFMIIKVLVGLRVDSEDEVIGLDESQHGEKAYNL</sequence>
<evidence type="ECO:0000259" key="11">
    <source>
        <dbReference type="Pfam" id="PF00909"/>
    </source>
</evidence>
<evidence type="ECO:0000256" key="7">
    <source>
        <dbReference type="ARBA" id="ARBA00023136"/>
    </source>
</evidence>
<keyword evidence="13" id="KW-1185">Reference proteome</keyword>
<name>A0A2U3QLB9_9BACT</name>
<proteinExistence type="inferred from homology"/>
<feature type="domain" description="Ammonium transporter AmtB-like" evidence="11">
    <location>
        <begin position="61"/>
        <end position="455"/>
    </location>
</feature>
<evidence type="ECO:0000313" key="13">
    <source>
        <dbReference type="Proteomes" id="UP000245125"/>
    </source>
</evidence>
<dbReference type="GO" id="GO:0005886">
    <property type="term" value="C:plasma membrane"/>
    <property type="evidence" value="ECO:0007669"/>
    <property type="project" value="UniProtKB-SubCell"/>
</dbReference>
<evidence type="ECO:0000313" key="12">
    <source>
        <dbReference type="EMBL" id="SPQ02160.1"/>
    </source>
</evidence>
<dbReference type="GO" id="GO:0008519">
    <property type="term" value="F:ammonium channel activity"/>
    <property type="evidence" value="ECO:0007669"/>
    <property type="project" value="InterPro"/>
</dbReference>
<comment type="subcellular location">
    <subcellularLocation>
        <location evidence="1 10">Cell membrane</location>
        <topology evidence="1 10">Multi-pass membrane protein</topology>
    </subcellularLocation>
</comment>
<feature type="transmembrane region" description="Helical" evidence="10">
    <location>
        <begin position="365"/>
        <end position="384"/>
    </location>
</feature>
<dbReference type="PANTHER" id="PTHR43029">
    <property type="entry name" value="AMMONIUM TRANSPORTER MEP2"/>
    <property type="match status" value="1"/>
</dbReference>
<feature type="transmembrane region" description="Helical" evidence="10">
    <location>
        <begin position="404"/>
        <end position="428"/>
    </location>
</feature>
<dbReference type="SUPFAM" id="SSF111352">
    <property type="entry name" value="Ammonium transporter"/>
    <property type="match status" value="1"/>
</dbReference>
<dbReference type="FunFam" id="1.10.3430.10:FF:000007">
    <property type="entry name" value="Ammonium transporter"/>
    <property type="match status" value="1"/>
</dbReference>
<dbReference type="PRINTS" id="PR00342">
    <property type="entry name" value="RHESUSRHD"/>
</dbReference>
<dbReference type="Pfam" id="PF00909">
    <property type="entry name" value="Ammonium_transp"/>
    <property type="match status" value="1"/>
</dbReference>
<feature type="transmembrane region" description="Helical" evidence="10">
    <location>
        <begin position="152"/>
        <end position="174"/>
    </location>
</feature>
<keyword evidence="7 10" id="KW-0472">Membrane</keyword>
<keyword evidence="3 10" id="KW-0813">Transport</keyword>
<gene>
    <name evidence="12" type="primary">amtB</name>
    <name evidence="12" type="ORF">NBG4_950006</name>
</gene>
<keyword evidence="8 10" id="KW-0924">Ammonia transport</keyword>
<dbReference type="EMBL" id="OUUY01000147">
    <property type="protein sequence ID" value="SPQ02160.1"/>
    <property type="molecule type" value="Genomic_DNA"/>
</dbReference>
<dbReference type="Proteomes" id="UP000245125">
    <property type="component" value="Unassembled WGS sequence"/>
</dbReference>
<accession>A0A2U3QLB9</accession>
<keyword evidence="6 10" id="KW-1133">Transmembrane helix</keyword>
<feature type="transmembrane region" description="Helical" evidence="10">
    <location>
        <begin position="94"/>
        <end position="112"/>
    </location>
</feature>
<evidence type="ECO:0000256" key="4">
    <source>
        <dbReference type="ARBA" id="ARBA00022475"/>
    </source>
</evidence>
<evidence type="ECO:0000256" key="8">
    <source>
        <dbReference type="ARBA" id="ARBA00023177"/>
    </source>
</evidence>
<feature type="transmembrane region" description="Helical" evidence="10">
    <location>
        <begin position="215"/>
        <end position="236"/>
    </location>
</feature>
<evidence type="ECO:0000256" key="5">
    <source>
        <dbReference type="ARBA" id="ARBA00022692"/>
    </source>
</evidence>
<dbReference type="InterPro" id="IPR024041">
    <property type="entry name" value="NH4_transpt_AmtB-like_dom"/>
</dbReference>
<feature type="transmembrane region" description="Helical" evidence="10">
    <location>
        <begin position="248"/>
        <end position="266"/>
    </location>
</feature>
<keyword evidence="5 10" id="KW-0812">Transmembrane</keyword>
<dbReference type="NCBIfam" id="TIGR00836">
    <property type="entry name" value="amt"/>
    <property type="match status" value="1"/>
</dbReference>